<dbReference type="Proteomes" id="UP000805193">
    <property type="component" value="Unassembled WGS sequence"/>
</dbReference>
<gene>
    <name evidence="1" type="ORF">HPB47_013675</name>
</gene>
<dbReference type="EMBL" id="JABSTQ010001882">
    <property type="protein sequence ID" value="KAG0444544.1"/>
    <property type="molecule type" value="Genomic_DNA"/>
</dbReference>
<keyword evidence="2" id="KW-1185">Reference proteome</keyword>
<organism evidence="1 2">
    <name type="scientific">Ixodes persulcatus</name>
    <name type="common">Taiga tick</name>
    <dbReference type="NCBI Taxonomy" id="34615"/>
    <lineage>
        <taxon>Eukaryota</taxon>
        <taxon>Metazoa</taxon>
        <taxon>Ecdysozoa</taxon>
        <taxon>Arthropoda</taxon>
        <taxon>Chelicerata</taxon>
        <taxon>Arachnida</taxon>
        <taxon>Acari</taxon>
        <taxon>Parasitiformes</taxon>
        <taxon>Ixodida</taxon>
        <taxon>Ixodoidea</taxon>
        <taxon>Ixodidae</taxon>
        <taxon>Ixodinae</taxon>
        <taxon>Ixodes</taxon>
    </lineage>
</organism>
<proteinExistence type="predicted"/>
<reference evidence="1 2" key="1">
    <citation type="journal article" date="2020" name="Cell">
        <title>Large-Scale Comparative Analyses of Tick Genomes Elucidate Their Genetic Diversity and Vector Capacities.</title>
        <authorList>
            <consortium name="Tick Genome and Microbiome Consortium (TIGMIC)"/>
            <person name="Jia N."/>
            <person name="Wang J."/>
            <person name="Shi W."/>
            <person name="Du L."/>
            <person name="Sun Y."/>
            <person name="Zhan W."/>
            <person name="Jiang J.F."/>
            <person name="Wang Q."/>
            <person name="Zhang B."/>
            <person name="Ji P."/>
            <person name="Bell-Sakyi L."/>
            <person name="Cui X.M."/>
            <person name="Yuan T.T."/>
            <person name="Jiang B.G."/>
            <person name="Yang W.F."/>
            <person name="Lam T.T."/>
            <person name="Chang Q.C."/>
            <person name="Ding S.J."/>
            <person name="Wang X.J."/>
            <person name="Zhu J.G."/>
            <person name="Ruan X.D."/>
            <person name="Zhao L."/>
            <person name="Wei J.T."/>
            <person name="Ye R.Z."/>
            <person name="Que T.C."/>
            <person name="Du C.H."/>
            <person name="Zhou Y.H."/>
            <person name="Cheng J.X."/>
            <person name="Dai P.F."/>
            <person name="Guo W.B."/>
            <person name="Han X.H."/>
            <person name="Huang E.J."/>
            <person name="Li L.F."/>
            <person name="Wei W."/>
            <person name="Gao Y.C."/>
            <person name="Liu J.Z."/>
            <person name="Shao H.Z."/>
            <person name="Wang X."/>
            <person name="Wang C.C."/>
            <person name="Yang T.C."/>
            <person name="Huo Q.B."/>
            <person name="Li W."/>
            <person name="Chen H.Y."/>
            <person name="Chen S.E."/>
            <person name="Zhou L.G."/>
            <person name="Ni X.B."/>
            <person name="Tian J.H."/>
            <person name="Sheng Y."/>
            <person name="Liu T."/>
            <person name="Pan Y.S."/>
            <person name="Xia L.Y."/>
            <person name="Li J."/>
            <person name="Zhao F."/>
            <person name="Cao W.C."/>
        </authorList>
    </citation>
    <scope>NUCLEOTIDE SEQUENCE [LARGE SCALE GENOMIC DNA]</scope>
    <source>
        <strain evidence="1">Iper-2018</strain>
    </source>
</reference>
<name>A0AC60QY78_IXOPE</name>
<comment type="caution">
    <text evidence="1">The sequence shown here is derived from an EMBL/GenBank/DDBJ whole genome shotgun (WGS) entry which is preliminary data.</text>
</comment>
<accession>A0AC60QY78</accession>
<sequence>MAATTPIVENKPVNSETTYSTIDPEIYVVRSNIQRALNLQVLDLLEGSFMNDTKEQQFLDVGCGTGDFTRDHLLPRCTPLRRMVAVDVSEDMVEYAKKNFAHPNICYDVLDISGNGVAYFVKRYGQFDRVYSFLCLQRTSNQEAVLKNIAGLLKPGGGCLLLFGASTGVMRLNKTLATMDHWEKYRKVFENTIPPSGDLVGRDALLSYMLNLLKNAGLVPTTCELLQKTPPHSSLEELTRFLVTMNCLSAVVTEEEKPLLLKDVTEYTARLWAAGKAGSSPLPLCMFLVRAHKPRP</sequence>
<evidence type="ECO:0000313" key="2">
    <source>
        <dbReference type="Proteomes" id="UP000805193"/>
    </source>
</evidence>
<evidence type="ECO:0000313" key="1">
    <source>
        <dbReference type="EMBL" id="KAG0444544.1"/>
    </source>
</evidence>
<protein>
    <submittedName>
        <fullName evidence="1">Uncharacterized protein</fullName>
    </submittedName>
</protein>